<dbReference type="AlphaFoldDB" id="A0A8S1U2V1"/>
<sequence length="175" mass="20874">MQKNIRNYHYNGNIMTYKFPQSKIKVSNYTSNKMRTQPEKYQNNFHPYTSISEVNHYEKIKQITLSLERKNQNFVCKPPIIYSCEIPNNYFIWNQKKSLPIRHLLPYKLKHQEKISFLNDLSKDFQTKRHSERYSNSCRSKGTTQLKQQPQSKTSSKDLAFEPKGWTNKSSQSLL</sequence>
<proteinExistence type="predicted"/>
<comment type="caution">
    <text evidence="2">The sequence shown here is derived from an EMBL/GenBank/DDBJ whole genome shotgun (WGS) entry which is preliminary data.</text>
</comment>
<feature type="compositionally biased region" description="Polar residues" evidence="1">
    <location>
        <begin position="134"/>
        <end position="154"/>
    </location>
</feature>
<gene>
    <name evidence="2" type="ORF">POCTA_138.1.T0360072</name>
</gene>
<reference evidence="2" key="1">
    <citation type="submission" date="2021-01" db="EMBL/GenBank/DDBJ databases">
        <authorList>
            <consortium name="Genoscope - CEA"/>
            <person name="William W."/>
        </authorList>
    </citation>
    <scope>NUCLEOTIDE SEQUENCE</scope>
</reference>
<organism evidence="2 3">
    <name type="scientific">Paramecium octaurelia</name>
    <dbReference type="NCBI Taxonomy" id="43137"/>
    <lineage>
        <taxon>Eukaryota</taxon>
        <taxon>Sar</taxon>
        <taxon>Alveolata</taxon>
        <taxon>Ciliophora</taxon>
        <taxon>Intramacronucleata</taxon>
        <taxon>Oligohymenophorea</taxon>
        <taxon>Peniculida</taxon>
        <taxon>Parameciidae</taxon>
        <taxon>Paramecium</taxon>
    </lineage>
</organism>
<dbReference type="OMA" id="FEPKGWT"/>
<accession>A0A8S1U2V1</accession>
<feature type="region of interest" description="Disordered" evidence="1">
    <location>
        <begin position="128"/>
        <end position="175"/>
    </location>
</feature>
<name>A0A8S1U2V1_PAROT</name>
<dbReference type="Proteomes" id="UP000683925">
    <property type="component" value="Unassembled WGS sequence"/>
</dbReference>
<keyword evidence="3" id="KW-1185">Reference proteome</keyword>
<dbReference type="EMBL" id="CAJJDP010000036">
    <property type="protein sequence ID" value="CAD8158868.1"/>
    <property type="molecule type" value="Genomic_DNA"/>
</dbReference>
<evidence type="ECO:0000256" key="1">
    <source>
        <dbReference type="SAM" id="MobiDB-lite"/>
    </source>
</evidence>
<evidence type="ECO:0000313" key="3">
    <source>
        <dbReference type="Proteomes" id="UP000683925"/>
    </source>
</evidence>
<dbReference type="OrthoDB" id="10343180at2759"/>
<protein>
    <submittedName>
        <fullName evidence="2">Uncharacterized protein</fullName>
    </submittedName>
</protein>
<evidence type="ECO:0000313" key="2">
    <source>
        <dbReference type="EMBL" id="CAD8158868.1"/>
    </source>
</evidence>